<feature type="non-terminal residue" evidence="1">
    <location>
        <position position="1"/>
    </location>
</feature>
<keyword evidence="2" id="KW-1185">Reference proteome</keyword>
<organism evidence="1 2">
    <name type="scientific">Racocetra persica</name>
    <dbReference type="NCBI Taxonomy" id="160502"/>
    <lineage>
        <taxon>Eukaryota</taxon>
        <taxon>Fungi</taxon>
        <taxon>Fungi incertae sedis</taxon>
        <taxon>Mucoromycota</taxon>
        <taxon>Glomeromycotina</taxon>
        <taxon>Glomeromycetes</taxon>
        <taxon>Diversisporales</taxon>
        <taxon>Gigasporaceae</taxon>
        <taxon>Racocetra</taxon>
    </lineage>
</organism>
<protein>
    <submittedName>
        <fullName evidence="1">2303_t:CDS:1</fullName>
    </submittedName>
</protein>
<dbReference type="Proteomes" id="UP000789920">
    <property type="component" value="Unassembled WGS sequence"/>
</dbReference>
<comment type="caution">
    <text evidence="1">The sequence shown here is derived from an EMBL/GenBank/DDBJ whole genome shotgun (WGS) entry which is preliminary data.</text>
</comment>
<accession>A0ACA9MLI0</accession>
<proteinExistence type="predicted"/>
<dbReference type="EMBL" id="CAJVQC010008883">
    <property type="protein sequence ID" value="CAG8597859.1"/>
    <property type="molecule type" value="Genomic_DNA"/>
</dbReference>
<reference evidence="1" key="1">
    <citation type="submission" date="2021-06" db="EMBL/GenBank/DDBJ databases">
        <authorList>
            <person name="Kallberg Y."/>
            <person name="Tangrot J."/>
            <person name="Rosling A."/>
        </authorList>
    </citation>
    <scope>NUCLEOTIDE SEQUENCE</scope>
    <source>
        <strain evidence="1">MA461A</strain>
    </source>
</reference>
<sequence>THSEIYLLAKEFNQLKTFYQTNNDYELKLKESLDNKESFLENIIYNDIQEIQKFNNQIFIYLQIEKFQKIFAQHTIKESDDEQETDEK</sequence>
<evidence type="ECO:0000313" key="1">
    <source>
        <dbReference type="EMBL" id="CAG8597859.1"/>
    </source>
</evidence>
<name>A0ACA9MLI0_9GLOM</name>
<gene>
    <name evidence="1" type="ORF">RPERSI_LOCUS5801</name>
</gene>
<evidence type="ECO:0000313" key="2">
    <source>
        <dbReference type="Proteomes" id="UP000789920"/>
    </source>
</evidence>